<protein>
    <recommendedName>
        <fullName evidence="3">Transposase IS4 family protein</fullName>
    </recommendedName>
</protein>
<organism evidence="1 2">
    <name type="scientific">Caldalkalibacillus thermarum (strain TA2.A1)</name>
    <dbReference type="NCBI Taxonomy" id="986075"/>
    <lineage>
        <taxon>Bacteria</taxon>
        <taxon>Bacillati</taxon>
        <taxon>Bacillota</taxon>
        <taxon>Bacilli</taxon>
        <taxon>Bacillales</taxon>
        <taxon>Bacillaceae</taxon>
        <taxon>Caldalkalibacillus</taxon>
    </lineage>
</organism>
<dbReference type="EMBL" id="CP082237">
    <property type="protein sequence ID" value="QZT33066.1"/>
    <property type="molecule type" value="Genomic_DNA"/>
</dbReference>
<proteinExistence type="predicted"/>
<evidence type="ECO:0008006" key="3">
    <source>
        <dbReference type="Google" id="ProtNLM"/>
    </source>
</evidence>
<reference evidence="1 2" key="1">
    <citation type="journal article" date="2020" name="Extremophiles">
        <title>Genomic analysis of Caldalkalibacillus thermarum TA2.A1 reveals aerobic alkaliphilic metabolism and evolutionary hallmarks linking alkaliphilic bacteria and plant life.</title>
        <authorList>
            <person name="de Jong S.I."/>
            <person name="van den Broek M.A."/>
            <person name="Merkel A.Y."/>
            <person name="de la Torre Cortes P."/>
            <person name="Kalamorz F."/>
            <person name="Cook G.M."/>
            <person name="van Loosdrecht M.C.M."/>
            <person name="McMillan D.G.G."/>
        </authorList>
    </citation>
    <scope>NUCLEOTIDE SEQUENCE [LARGE SCALE GENOMIC DNA]</scope>
    <source>
        <strain evidence="1 2">TA2.A1</strain>
    </source>
</reference>
<evidence type="ECO:0000313" key="2">
    <source>
        <dbReference type="Proteomes" id="UP000825179"/>
    </source>
</evidence>
<dbReference type="AlphaFoldDB" id="A0A8X8I2F7"/>
<dbReference type="OrthoDB" id="9774608at2"/>
<accession>A0A8X8I2F7</accession>
<keyword evidence="2" id="KW-1185">Reference proteome</keyword>
<dbReference type="KEGG" id="cthu:HUR95_12170"/>
<name>A0A8X8I2F7_CALTT</name>
<evidence type="ECO:0000313" key="1">
    <source>
        <dbReference type="EMBL" id="QZT33066.1"/>
    </source>
</evidence>
<sequence>MRHTIENKEICAMHKESIERVFTDLKEKLGIHWTTIGGMKKTRCRQCMFFLS</sequence>
<dbReference type="Proteomes" id="UP000825179">
    <property type="component" value="Chromosome"/>
</dbReference>
<gene>
    <name evidence="1" type="ORF">HUR95_12170</name>
</gene>